<dbReference type="InterPro" id="IPR023772">
    <property type="entry name" value="DNA-bd_HTH_TetR-type_CS"/>
</dbReference>
<dbReference type="PROSITE" id="PS50977">
    <property type="entry name" value="HTH_TETR_2"/>
    <property type="match status" value="1"/>
</dbReference>
<dbReference type="InterPro" id="IPR023851">
    <property type="entry name" value="Tscrpt_reg_TetR-type"/>
</dbReference>
<dbReference type="SUPFAM" id="SSF46689">
    <property type="entry name" value="Homeodomain-like"/>
    <property type="match status" value="1"/>
</dbReference>
<evidence type="ECO:0000256" key="1">
    <source>
        <dbReference type="ARBA" id="ARBA00023015"/>
    </source>
</evidence>
<accession>A0ABT5TUD3</accession>
<evidence type="ECO:0000259" key="6">
    <source>
        <dbReference type="PROSITE" id="PS50977"/>
    </source>
</evidence>
<protein>
    <submittedName>
        <fullName evidence="7">Mycofactocin system transcriptional regulator</fullName>
    </submittedName>
</protein>
<dbReference type="PRINTS" id="PR00455">
    <property type="entry name" value="HTHTETR"/>
</dbReference>
<dbReference type="Pfam" id="PF00440">
    <property type="entry name" value="TetR_N"/>
    <property type="match status" value="1"/>
</dbReference>
<evidence type="ECO:0000256" key="5">
    <source>
        <dbReference type="SAM" id="MobiDB-lite"/>
    </source>
</evidence>
<evidence type="ECO:0000256" key="2">
    <source>
        <dbReference type="ARBA" id="ARBA00023125"/>
    </source>
</evidence>
<dbReference type="PROSITE" id="PS01081">
    <property type="entry name" value="HTH_TETR_1"/>
    <property type="match status" value="1"/>
</dbReference>
<dbReference type="Proteomes" id="UP001165561">
    <property type="component" value="Unassembled WGS sequence"/>
</dbReference>
<dbReference type="InterPro" id="IPR009057">
    <property type="entry name" value="Homeodomain-like_sf"/>
</dbReference>
<evidence type="ECO:0000313" key="7">
    <source>
        <dbReference type="EMBL" id="MDD9205671.1"/>
    </source>
</evidence>
<dbReference type="Gene3D" id="1.10.10.60">
    <property type="entry name" value="Homeodomain-like"/>
    <property type="match status" value="1"/>
</dbReference>
<proteinExistence type="predicted"/>
<feature type="DNA-binding region" description="H-T-H motif" evidence="4">
    <location>
        <begin position="50"/>
        <end position="69"/>
    </location>
</feature>
<sequence>MGTAAPGNALAPSPGAPATARPGRPPLTTHATLERLGIELFTTRGFEATSVDDIAAAAGISRRTFFRYFSSKADVVWGKFDTEVAELRADLAATPEDAPLMDALRTAVVRFNTVPAAHQAQHRRRLRLLLEVPDLIAHSTLRYAQWRRAVDEFAAARLGQDPEDLLPRTIGRCALGATLAAYEQWMREEDADLGSLIDQAFRALSVGFEQTVASTP</sequence>
<feature type="compositionally biased region" description="Low complexity" evidence="5">
    <location>
        <begin position="11"/>
        <end position="22"/>
    </location>
</feature>
<reference evidence="7" key="1">
    <citation type="submission" date="2023-02" db="EMBL/GenBank/DDBJ databases">
        <title>Georgenia sp.10Sc9-8, isolated from a soil sample collected from the Taklamakan desert.</title>
        <authorList>
            <person name="Liu S."/>
        </authorList>
    </citation>
    <scope>NUCLEOTIDE SEQUENCE</scope>
    <source>
        <strain evidence="7">10Sc9-8</strain>
    </source>
</reference>
<evidence type="ECO:0000313" key="8">
    <source>
        <dbReference type="Proteomes" id="UP001165561"/>
    </source>
</evidence>
<feature type="region of interest" description="Disordered" evidence="5">
    <location>
        <begin position="1"/>
        <end position="25"/>
    </location>
</feature>
<dbReference type="InterPro" id="IPR001647">
    <property type="entry name" value="HTH_TetR"/>
</dbReference>
<keyword evidence="8" id="KW-1185">Reference proteome</keyword>
<dbReference type="EMBL" id="JARACI010000603">
    <property type="protein sequence ID" value="MDD9205671.1"/>
    <property type="molecule type" value="Genomic_DNA"/>
</dbReference>
<dbReference type="PANTHER" id="PTHR30055:SF238">
    <property type="entry name" value="MYCOFACTOCIN BIOSYNTHESIS TRANSCRIPTIONAL REGULATOR MFTR-RELATED"/>
    <property type="match status" value="1"/>
</dbReference>
<feature type="domain" description="HTH tetR-type" evidence="6">
    <location>
        <begin position="27"/>
        <end position="87"/>
    </location>
</feature>
<dbReference type="Gene3D" id="1.10.357.10">
    <property type="entry name" value="Tetracycline Repressor, domain 2"/>
    <property type="match status" value="1"/>
</dbReference>
<keyword evidence="3" id="KW-0804">Transcription</keyword>
<gene>
    <name evidence="7" type="primary">mftR</name>
    <name evidence="7" type="ORF">PU560_04200</name>
</gene>
<dbReference type="NCBIfam" id="TIGR03968">
    <property type="entry name" value="mycofact_TetR"/>
    <property type="match status" value="1"/>
</dbReference>
<organism evidence="7 8">
    <name type="scientific">Georgenia halotolerans</name>
    <dbReference type="NCBI Taxonomy" id="3028317"/>
    <lineage>
        <taxon>Bacteria</taxon>
        <taxon>Bacillati</taxon>
        <taxon>Actinomycetota</taxon>
        <taxon>Actinomycetes</taxon>
        <taxon>Micrococcales</taxon>
        <taxon>Bogoriellaceae</taxon>
        <taxon>Georgenia</taxon>
    </lineage>
</organism>
<keyword evidence="1" id="KW-0805">Transcription regulation</keyword>
<evidence type="ECO:0000256" key="3">
    <source>
        <dbReference type="ARBA" id="ARBA00023163"/>
    </source>
</evidence>
<dbReference type="InterPro" id="IPR041347">
    <property type="entry name" value="MftR_C"/>
</dbReference>
<keyword evidence="2 4" id="KW-0238">DNA-binding</keyword>
<name>A0ABT5TUD3_9MICO</name>
<dbReference type="PANTHER" id="PTHR30055">
    <property type="entry name" value="HTH-TYPE TRANSCRIPTIONAL REGULATOR RUTR"/>
    <property type="match status" value="1"/>
</dbReference>
<evidence type="ECO:0000256" key="4">
    <source>
        <dbReference type="PROSITE-ProRule" id="PRU00335"/>
    </source>
</evidence>
<dbReference type="Pfam" id="PF17754">
    <property type="entry name" value="TetR_C_14"/>
    <property type="match status" value="1"/>
</dbReference>
<comment type="caution">
    <text evidence="7">The sequence shown here is derived from an EMBL/GenBank/DDBJ whole genome shotgun (WGS) entry which is preliminary data.</text>
</comment>
<dbReference type="InterPro" id="IPR050109">
    <property type="entry name" value="HTH-type_TetR-like_transc_reg"/>
</dbReference>